<protein>
    <submittedName>
        <fullName evidence="2">Uncharacterized protein</fullName>
    </submittedName>
</protein>
<keyword evidence="1" id="KW-0472">Membrane</keyword>
<organism evidence="2 3">
    <name type="scientific">Candidatus Vogelbacteria bacterium CG10_big_fil_rev_8_21_14_0_10_49_38</name>
    <dbReference type="NCBI Taxonomy" id="1975043"/>
    <lineage>
        <taxon>Bacteria</taxon>
        <taxon>Candidatus Vogeliibacteriota</taxon>
    </lineage>
</organism>
<dbReference type="Proteomes" id="UP000230431">
    <property type="component" value="Unassembled WGS sequence"/>
</dbReference>
<reference evidence="2 3" key="1">
    <citation type="submission" date="2017-09" db="EMBL/GenBank/DDBJ databases">
        <title>Depth-based differentiation of microbial function through sediment-hosted aquifers and enrichment of novel symbionts in the deep terrestrial subsurface.</title>
        <authorList>
            <person name="Probst A.J."/>
            <person name="Ladd B."/>
            <person name="Jarett J.K."/>
            <person name="Geller-Mcgrath D.E."/>
            <person name="Sieber C.M."/>
            <person name="Emerson J.B."/>
            <person name="Anantharaman K."/>
            <person name="Thomas B.C."/>
            <person name="Malmstrom R."/>
            <person name="Stieglmeier M."/>
            <person name="Klingl A."/>
            <person name="Woyke T."/>
            <person name="Ryan C.M."/>
            <person name="Banfield J.F."/>
        </authorList>
    </citation>
    <scope>NUCLEOTIDE SEQUENCE [LARGE SCALE GENOMIC DNA]</scope>
    <source>
        <strain evidence="2">CG10_big_fil_rev_8_21_14_0_10_49_38</strain>
    </source>
</reference>
<gene>
    <name evidence="2" type="ORF">COV08_03300</name>
</gene>
<evidence type="ECO:0000256" key="1">
    <source>
        <dbReference type="SAM" id="Phobius"/>
    </source>
</evidence>
<dbReference type="AlphaFoldDB" id="A0A2H0RGT5"/>
<accession>A0A2H0RGT5</accession>
<keyword evidence="1" id="KW-0812">Transmembrane</keyword>
<comment type="caution">
    <text evidence="2">The sequence shown here is derived from an EMBL/GenBank/DDBJ whole genome shotgun (WGS) entry which is preliminary data.</text>
</comment>
<name>A0A2H0RGT5_9BACT</name>
<proteinExistence type="predicted"/>
<sequence>MQLLDNIKEQIINPVIMLLFGLALLYFLWGLVQFLAKNNSAVVDKKELRDKMIYGLIGMTIMASVFGIMHVITNTIVSLMGQ</sequence>
<evidence type="ECO:0000313" key="2">
    <source>
        <dbReference type="EMBL" id="PIR45771.1"/>
    </source>
</evidence>
<keyword evidence="1" id="KW-1133">Transmembrane helix</keyword>
<dbReference type="EMBL" id="PCYK01000029">
    <property type="protein sequence ID" value="PIR45771.1"/>
    <property type="molecule type" value="Genomic_DNA"/>
</dbReference>
<feature type="transmembrane region" description="Helical" evidence="1">
    <location>
        <begin position="52"/>
        <end position="72"/>
    </location>
</feature>
<feature type="transmembrane region" description="Helical" evidence="1">
    <location>
        <begin position="12"/>
        <end position="32"/>
    </location>
</feature>
<evidence type="ECO:0000313" key="3">
    <source>
        <dbReference type="Proteomes" id="UP000230431"/>
    </source>
</evidence>